<feature type="transmembrane region" description="Helical" evidence="5">
    <location>
        <begin position="352"/>
        <end position="372"/>
    </location>
</feature>
<dbReference type="InterPro" id="IPR011990">
    <property type="entry name" value="TPR-like_helical_dom_sf"/>
</dbReference>
<sequence>MTNPQLMCYNLCNSQPQSKEPQMPKKSRKPNTTTLPSKTPERNNPLTPFAKGEFWHHLNPFDTNNPNYRTISLILLATIAILTSLNTLWGEFVYDDNMTILEDARIQDWHQIFHWTPRHIRTITYIIDYHFWGLNPFGFHLTNLILHVLCCLLLFVLINIIAKKPQIALFTSLLFATHPIHSEAVSVISHRKDLLAMSFCCLAFILYLRGITISGQTYRFVPTSIKKALLLCLSSISYFLAMFSKEVAAVSLPIMLCFYHFLFEPSKITNILKKYWLYWIAGFILIIAFFIKLNVLSRAFNPKNILMVTNNATTEYLPVFYTMLKSFCIYLRLLLFPCNLSMNYEVPISTSLLETGVLIGALALIAIIIFWITTYRKLPGVCFAIAWFLVGWLPTSNILPLVQFFVAERFMYIPSVGFCLLLSIGLNQLFKKRKKTAIALLFIIIAIYIPLSIKRNADWNNAYSLRLDWCQKILAKDPNSIDAHFRLGVIYSTKKQHEQAISEFKRVIEISPNHTEAYNCLAIEYQDTMQYSLAMNTYEKLMNIVPYPAKIHNNMGILYEKQGQFVSAMVEYKLAISLDPGLVTSYNNLGFLYEKQGQRNPAITNYQKSIAIDSSYSKGYENLARVYANLGKINNALIYAKKAVQVSPSAFNHANLACLYYKNGQISVAEKEIKIAIGLEPANKTYPLILKKIQISLQ</sequence>
<evidence type="ECO:0000256" key="4">
    <source>
        <dbReference type="SAM" id="MobiDB-lite"/>
    </source>
</evidence>
<evidence type="ECO:0000256" key="3">
    <source>
        <dbReference type="PROSITE-ProRule" id="PRU00339"/>
    </source>
</evidence>
<dbReference type="SMART" id="SM00028">
    <property type="entry name" value="TPR"/>
    <property type="match status" value="6"/>
</dbReference>
<feature type="transmembrane region" description="Helical" evidence="5">
    <location>
        <begin position="194"/>
        <end position="212"/>
    </location>
</feature>
<feature type="repeat" description="TPR" evidence="3">
    <location>
        <begin position="515"/>
        <end position="548"/>
    </location>
</feature>
<feature type="region of interest" description="Disordered" evidence="4">
    <location>
        <begin position="12"/>
        <end position="44"/>
    </location>
</feature>
<feature type="transmembrane region" description="Helical" evidence="5">
    <location>
        <begin position="411"/>
        <end position="430"/>
    </location>
</feature>
<reference evidence="7" key="1">
    <citation type="submission" date="2017-09" db="EMBL/GenBank/DDBJ databases">
        <title>Depth-based differentiation of microbial function through sediment-hosted aquifers and enrichment of novel symbionts in the deep terrestrial subsurface.</title>
        <authorList>
            <person name="Probst A.J."/>
            <person name="Ladd B."/>
            <person name="Jarett J.K."/>
            <person name="Geller-Mcgrath D.E."/>
            <person name="Sieber C.M.K."/>
            <person name="Emerson J.B."/>
            <person name="Anantharaman K."/>
            <person name="Thomas B.C."/>
            <person name="Malmstrom R."/>
            <person name="Stieglmeier M."/>
            <person name="Klingl A."/>
            <person name="Woyke T."/>
            <person name="Ryan C.M."/>
            <person name="Banfield J.F."/>
        </authorList>
    </citation>
    <scope>NUCLEOTIDE SEQUENCE [LARGE SCALE GENOMIC DNA]</scope>
</reference>
<feature type="transmembrane region" description="Helical" evidence="5">
    <location>
        <begin position="71"/>
        <end position="89"/>
    </location>
</feature>
<protein>
    <submittedName>
        <fullName evidence="6">Uncharacterized protein</fullName>
    </submittedName>
</protein>
<dbReference type="Pfam" id="PF13181">
    <property type="entry name" value="TPR_8"/>
    <property type="match status" value="2"/>
</dbReference>
<keyword evidence="2 3" id="KW-0802">TPR repeat</keyword>
<feature type="compositionally biased region" description="Polar residues" evidence="4">
    <location>
        <begin position="30"/>
        <end position="44"/>
    </location>
</feature>
<dbReference type="Pfam" id="PF13414">
    <property type="entry name" value="TPR_11"/>
    <property type="match status" value="1"/>
</dbReference>
<feature type="transmembrane region" description="Helical" evidence="5">
    <location>
        <begin position="167"/>
        <end position="188"/>
    </location>
</feature>
<dbReference type="AlphaFoldDB" id="A0A2M8AUN2"/>
<feature type="transmembrane region" description="Helical" evidence="5">
    <location>
        <begin position="316"/>
        <end position="340"/>
    </location>
</feature>
<feature type="transmembrane region" description="Helical" evidence="5">
    <location>
        <begin position="137"/>
        <end position="160"/>
    </location>
</feature>
<feature type="repeat" description="TPR" evidence="3">
    <location>
        <begin position="549"/>
        <end position="582"/>
    </location>
</feature>
<feature type="transmembrane region" description="Helical" evidence="5">
    <location>
        <begin position="378"/>
        <end position="399"/>
    </location>
</feature>
<accession>A0A2M8AUN2</accession>
<evidence type="ECO:0000256" key="2">
    <source>
        <dbReference type="ARBA" id="ARBA00022803"/>
    </source>
</evidence>
<comment type="caution">
    <text evidence="6">The sequence shown here is derived from an EMBL/GenBank/DDBJ whole genome shotgun (WGS) entry which is preliminary data.</text>
</comment>
<dbReference type="PANTHER" id="PTHR44227">
    <property type="match status" value="1"/>
</dbReference>
<proteinExistence type="predicted"/>
<feature type="repeat" description="TPR" evidence="3">
    <location>
        <begin position="617"/>
        <end position="650"/>
    </location>
</feature>
<dbReference type="Gene3D" id="1.25.40.10">
    <property type="entry name" value="Tetratricopeptide repeat domain"/>
    <property type="match status" value="1"/>
</dbReference>
<evidence type="ECO:0000256" key="1">
    <source>
        <dbReference type="ARBA" id="ARBA00022737"/>
    </source>
</evidence>
<gene>
    <name evidence="6" type="ORF">CO110_03395</name>
</gene>
<dbReference type="InterPro" id="IPR052346">
    <property type="entry name" value="O-mannosyl-transferase_TMTC"/>
</dbReference>
<keyword evidence="5" id="KW-0472">Membrane</keyword>
<dbReference type="PROSITE" id="PS50293">
    <property type="entry name" value="TPR_REGION"/>
    <property type="match status" value="1"/>
</dbReference>
<evidence type="ECO:0000313" key="6">
    <source>
        <dbReference type="EMBL" id="PJB29900.1"/>
    </source>
</evidence>
<organism evidence="6 7">
    <name type="scientific">Candidatus Desantisbacteria bacterium CG_4_9_14_3_um_filter_40_11</name>
    <dbReference type="NCBI Taxonomy" id="1974546"/>
    <lineage>
        <taxon>Bacteria</taxon>
        <taxon>Candidatus Desantisiibacteriota</taxon>
    </lineage>
</organism>
<dbReference type="InterPro" id="IPR019734">
    <property type="entry name" value="TPR_rpt"/>
</dbReference>
<keyword evidence="1" id="KW-0677">Repeat</keyword>
<evidence type="ECO:0000313" key="7">
    <source>
        <dbReference type="Proteomes" id="UP000231366"/>
    </source>
</evidence>
<feature type="repeat" description="TPR" evidence="3">
    <location>
        <begin position="481"/>
        <end position="514"/>
    </location>
</feature>
<keyword evidence="5" id="KW-0812">Transmembrane</keyword>
<dbReference type="SUPFAM" id="SSF48452">
    <property type="entry name" value="TPR-like"/>
    <property type="match status" value="1"/>
</dbReference>
<feature type="repeat" description="TPR" evidence="3">
    <location>
        <begin position="583"/>
        <end position="616"/>
    </location>
</feature>
<evidence type="ECO:0000256" key="5">
    <source>
        <dbReference type="SAM" id="Phobius"/>
    </source>
</evidence>
<dbReference type="EMBL" id="PFUI01000085">
    <property type="protein sequence ID" value="PJB29900.1"/>
    <property type="molecule type" value="Genomic_DNA"/>
</dbReference>
<dbReference type="Proteomes" id="UP000231366">
    <property type="component" value="Unassembled WGS sequence"/>
</dbReference>
<feature type="transmembrane region" description="Helical" evidence="5">
    <location>
        <begin position="275"/>
        <end position="296"/>
    </location>
</feature>
<feature type="transmembrane region" description="Helical" evidence="5">
    <location>
        <begin position="436"/>
        <end position="453"/>
    </location>
</feature>
<dbReference type="PROSITE" id="PS50005">
    <property type="entry name" value="TPR"/>
    <property type="match status" value="5"/>
</dbReference>
<keyword evidence="5" id="KW-1133">Transmembrane helix</keyword>
<dbReference type="PANTHER" id="PTHR44227:SF3">
    <property type="entry name" value="PROTEIN O-MANNOSYL-TRANSFERASE TMTC4"/>
    <property type="match status" value="1"/>
</dbReference>
<name>A0A2M8AUN2_9BACT</name>